<dbReference type="Pfam" id="PF07719">
    <property type="entry name" value="TPR_2"/>
    <property type="match status" value="1"/>
</dbReference>
<dbReference type="Gene3D" id="1.25.40.10">
    <property type="entry name" value="Tetratricopeptide repeat domain"/>
    <property type="match status" value="1"/>
</dbReference>
<evidence type="ECO:0000313" key="3">
    <source>
        <dbReference type="EMBL" id="VAW90761.1"/>
    </source>
</evidence>
<dbReference type="InterPro" id="IPR019734">
    <property type="entry name" value="TPR_rpt"/>
</dbReference>
<proteinExistence type="predicted"/>
<name>A0A3B0ZGL4_9ZZZZ</name>
<organism evidence="3">
    <name type="scientific">hydrothermal vent metagenome</name>
    <dbReference type="NCBI Taxonomy" id="652676"/>
    <lineage>
        <taxon>unclassified sequences</taxon>
        <taxon>metagenomes</taxon>
        <taxon>ecological metagenomes</taxon>
    </lineage>
</organism>
<dbReference type="SUPFAM" id="SSF48452">
    <property type="entry name" value="TPR-like"/>
    <property type="match status" value="1"/>
</dbReference>
<dbReference type="AlphaFoldDB" id="A0A3B0ZGL4"/>
<reference evidence="3" key="1">
    <citation type="submission" date="2018-06" db="EMBL/GenBank/DDBJ databases">
        <authorList>
            <person name="Zhirakovskaya E."/>
        </authorList>
    </citation>
    <scope>NUCLEOTIDE SEQUENCE</scope>
</reference>
<keyword evidence="1" id="KW-0677">Repeat</keyword>
<sequence>MWFKLLLAFLFNCILITQSNASSLIEEAYRYFQDEDYQSAIILYSNANGYLARMGEGSCAYRINDFEYAIRQFTSALLNAQLNPDKHKALYNLANSYYKNQEFIKAIETYKYLLTFTPNSEQTQGNLWSAQSMLIDKIKNNTLYENKESTNYQQIDDETELESEEKFSHIEKIGYLRTLIGDRVAEGELNAIAEKGESVNKLVARAKQIKNYLTAIKKIEFVEDHPIQILKSIIALEMKK</sequence>
<dbReference type="EMBL" id="UOFS01000001">
    <property type="protein sequence ID" value="VAW90761.1"/>
    <property type="molecule type" value="Genomic_DNA"/>
</dbReference>
<protein>
    <submittedName>
        <fullName evidence="3">Uncharacterized protein</fullName>
    </submittedName>
</protein>
<keyword evidence="2" id="KW-0802">TPR repeat</keyword>
<dbReference type="InterPro" id="IPR013105">
    <property type="entry name" value="TPR_2"/>
</dbReference>
<gene>
    <name evidence="3" type="ORF">MNBD_GAMMA22-1766</name>
</gene>
<accession>A0A3B0ZGL4</accession>
<evidence type="ECO:0000256" key="1">
    <source>
        <dbReference type="ARBA" id="ARBA00022737"/>
    </source>
</evidence>
<evidence type="ECO:0000256" key="2">
    <source>
        <dbReference type="ARBA" id="ARBA00022803"/>
    </source>
</evidence>
<dbReference type="InterPro" id="IPR011990">
    <property type="entry name" value="TPR-like_helical_dom_sf"/>
</dbReference>
<dbReference type="PROSITE" id="PS50005">
    <property type="entry name" value="TPR"/>
    <property type="match status" value="1"/>
</dbReference>
<dbReference type="SMART" id="SM00028">
    <property type="entry name" value="TPR"/>
    <property type="match status" value="2"/>
</dbReference>